<dbReference type="OrthoDB" id="8041036at2"/>
<dbReference type="SUPFAM" id="SSF56059">
    <property type="entry name" value="Glutathione synthetase ATP-binding domain-like"/>
    <property type="match status" value="1"/>
</dbReference>
<proteinExistence type="predicted"/>
<dbReference type="AlphaFoldDB" id="A0A3Q9FT65"/>
<evidence type="ECO:0000313" key="1">
    <source>
        <dbReference type="EMBL" id="AZQ70543.1"/>
    </source>
</evidence>
<dbReference type="Proteomes" id="UP000267900">
    <property type="component" value="Chromosome"/>
</dbReference>
<gene>
    <name evidence="1" type="ORF">EKH77_04320</name>
</gene>
<reference evidence="1 2" key="1">
    <citation type="submission" date="2018-12" db="EMBL/GenBank/DDBJ databases">
        <title>The whole draft genome of Streptomyce luteoverticillatus CGMCC 15060.</title>
        <authorList>
            <person name="Feng Z."/>
            <person name="Chen G."/>
            <person name="Zhang J."/>
            <person name="Zhu H."/>
            <person name="Yu X."/>
            <person name="Zhang W."/>
            <person name="Zhang X."/>
        </authorList>
    </citation>
    <scope>NUCLEOTIDE SEQUENCE [LARGE SCALE GENOMIC DNA]</scope>
    <source>
        <strain evidence="1 2">CGMCC 15060</strain>
    </source>
</reference>
<dbReference type="EMBL" id="CP034587">
    <property type="protein sequence ID" value="AZQ70543.1"/>
    <property type="molecule type" value="Genomic_DNA"/>
</dbReference>
<accession>A0A3Q9FT65</accession>
<name>A0A3Q9FT65_STRLT</name>
<sequence>MDPRHSDLPAGPGPAPCVVEAAIGRFHELLGNDNAAQVTQHRLLKHQRDARMAPDGRPLTHMLRPRFMSEAEHDQGCADGALLARAIHRLAAYALRPGEAGDLVRRQLALSDEERALVAMAPPAGDCGSHSRLDGFRAAGRTLFVEYNAHSPGGVISQDLLADAFLDTPVMEAFTREYTARPVPGLPRMADTLVGAWAAGGSPGGAPHAAIVDWESKLPWEFGALQARLRRRGVPTVVCTPDDLHYDTGRGLFTRDADGRPRPVTVVHRRAVLADLLSRYGPAFAEHPMTRAWASGACVMVNPYTSNLANKKSALALLTDPSTRCLLPAPEAAAAGALVPWTRLVRPGATACPDGRTVDLLDFARSRRERLVLKPNDDYGGNGVVCGWRTTDADWRTALGRALATPHVVQERVPVPVVPYPVLEGDRLRVERSGESTDPFLFGADAPGCVSRVSTGSLINVSTGGCPVPVFRVAPRRREAAA</sequence>
<organism evidence="1 2">
    <name type="scientific">Streptomyces luteoverticillatus</name>
    <name type="common">Streptoverticillium luteoverticillatus</name>
    <dbReference type="NCBI Taxonomy" id="66425"/>
    <lineage>
        <taxon>Bacteria</taxon>
        <taxon>Bacillati</taxon>
        <taxon>Actinomycetota</taxon>
        <taxon>Actinomycetes</taxon>
        <taxon>Kitasatosporales</taxon>
        <taxon>Streptomycetaceae</taxon>
        <taxon>Streptomyces</taxon>
    </lineage>
</organism>
<evidence type="ECO:0000313" key="2">
    <source>
        <dbReference type="Proteomes" id="UP000267900"/>
    </source>
</evidence>
<keyword evidence="2" id="KW-1185">Reference proteome</keyword>
<evidence type="ECO:0008006" key="3">
    <source>
        <dbReference type="Google" id="ProtNLM"/>
    </source>
</evidence>
<dbReference type="RefSeq" id="WP_126913108.1">
    <property type="nucleotide sequence ID" value="NZ_CP034587.1"/>
</dbReference>
<protein>
    <recommendedName>
        <fullName evidence="3">Circularly permuted type 2 ATP-grasp protein</fullName>
    </recommendedName>
</protein>